<dbReference type="EnsemblMetazoa" id="XM_031928218">
    <property type="protein sequence ID" value="XP_031784078"/>
    <property type="gene ID" value="LOC116417085"/>
</dbReference>
<accession>A0A7M7Q9P3</accession>
<evidence type="ECO:0000313" key="1">
    <source>
        <dbReference type="EnsemblMetazoa" id="XP_031784078"/>
    </source>
</evidence>
<dbReference type="GeneID" id="116417085"/>
<sequence length="131" mass="15153">MANVRGPRPIVRRLLMATTNSILLYGAEVWADVMTMNKYRKKIMEVQRREALRIACSYRMVATEASVVIAGVIPVDLLAIERKRIYEARLASNSTSIAAEEREITMRNWQTRWIDYPKARWTRTLIKDVGP</sequence>
<dbReference type="InParanoid" id="A0A7M7Q9P3"/>
<dbReference type="AlphaFoldDB" id="A0A7M7Q9P3"/>
<dbReference type="OrthoDB" id="7700848at2759"/>
<name>A0A7M7Q9P3_NASVI</name>
<dbReference type="Proteomes" id="UP000002358">
    <property type="component" value="Unassembled WGS sequence"/>
</dbReference>
<evidence type="ECO:0000313" key="2">
    <source>
        <dbReference type="Proteomes" id="UP000002358"/>
    </source>
</evidence>
<dbReference type="KEGG" id="nvi:116417085"/>
<proteinExistence type="predicted"/>
<keyword evidence="2" id="KW-1185">Reference proteome</keyword>
<protein>
    <submittedName>
        <fullName evidence="1">Uncharacterized protein</fullName>
    </submittedName>
</protein>
<organism evidence="1 2">
    <name type="scientific">Nasonia vitripennis</name>
    <name type="common">Parasitic wasp</name>
    <dbReference type="NCBI Taxonomy" id="7425"/>
    <lineage>
        <taxon>Eukaryota</taxon>
        <taxon>Metazoa</taxon>
        <taxon>Ecdysozoa</taxon>
        <taxon>Arthropoda</taxon>
        <taxon>Hexapoda</taxon>
        <taxon>Insecta</taxon>
        <taxon>Pterygota</taxon>
        <taxon>Neoptera</taxon>
        <taxon>Endopterygota</taxon>
        <taxon>Hymenoptera</taxon>
        <taxon>Apocrita</taxon>
        <taxon>Proctotrupomorpha</taxon>
        <taxon>Chalcidoidea</taxon>
        <taxon>Pteromalidae</taxon>
        <taxon>Pteromalinae</taxon>
        <taxon>Nasonia</taxon>
    </lineage>
</organism>
<dbReference type="RefSeq" id="XP_031784078.1">
    <property type="nucleotide sequence ID" value="XM_031928218.1"/>
</dbReference>
<reference evidence="1" key="1">
    <citation type="submission" date="2021-01" db="UniProtKB">
        <authorList>
            <consortium name="EnsemblMetazoa"/>
        </authorList>
    </citation>
    <scope>IDENTIFICATION</scope>
</reference>